<evidence type="ECO:0000313" key="4">
    <source>
        <dbReference type="Proteomes" id="UP001215598"/>
    </source>
</evidence>
<dbReference type="PANTHER" id="PTHR35043:SF7">
    <property type="entry name" value="TRANSCRIPTION FACTOR DOMAIN-CONTAINING PROTEIN"/>
    <property type="match status" value="1"/>
</dbReference>
<feature type="transmembrane region" description="Helical" evidence="1">
    <location>
        <begin position="316"/>
        <end position="338"/>
    </location>
</feature>
<feature type="transmembrane region" description="Helical" evidence="1">
    <location>
        <begin position="282"/>
        <end position="304"/>
    </location>
</feature>
<evidence type="ECO:0000256" key="2">
    <source>
        <dbReference type="SAM" id="SignalP"/>
    </source>
</evidence>
<keyword evidence="2" id="KW-0732">Signal</keyword>
<feature type="transmembrane region" description="Helical" evidence="1">
    <location>
        <begin position="43"/>
        <end position="62"/>
    </location>
</feature>
<dbReference type="EMBL" id="JARKIB010000542">
    <property type="protein sequence ID" value="KAJ7701014.1"/>
    <property type="molecule type" value="Genomic_DNA"/>
</dbReference>
<reference evidence="3" key="1">
    <citation type="submission" date="2023-03" db="EMBL/GenBank/DDBJ databases">
        <title>Massive genome expansion in bonnet fungi (Mycena s.s.) driven by repeated elements and novel gene families across ecological guilds.</title>
        <authorList>
            <consortium name="Lawrence Berkeley National Laboratory"/>
            <person name="Harder C.B."/>
            <person name="Miyauchi S."/>
            <person name="Viragh M."/>
            <person name="Kuo A."/>
            <person name="Thoen E."/>
            <person name="Andreopoulos B."/>
            <person name="Lu D."/>
            <person name="Skrede I."/>
            <person name="Drula E."/>
            <person name="Henrissat B."/>
            <person name="Morin E."/>
            <person name="Kohler A."/>
            <person name="Barry K."/>
            <person name="LaButti K."/>
            <person name="Morin E."/>
            <person name="Salamov A."/>
            <person name="Lipzen A."/>
            <person name="Mereny Z."/>
            <person name="Hegedus B."/>
            <person name="Baldrian P."/>
            <person name="Stursova M."/>
            <person name="Weitz H."/>
            <person name="Taylor A."/>
            <person name="Grigoriev I.V."/>
            <person name="Nagy L.G."/>
            <person name="Martin F."/>
            <person name="Kauserud H."/>
        </authorList>
    </citation>
    <scope>NUCLEOTIDE SEQUENCE</scope>
    <source>
        <strain evidence="3">CBHHK182m</strain>
    </source>
</reference>
<dbReference type="PANTHER" id="PTHR35043">
    <property type="entry name" value="TRANSCRIPTION FACTOR DOMAIN-CONTAINING PROTEIN"/>
    <property type="match status" value="1"/>
</dbReference>
<comment type="caution">
    <text evidence="3">The sequence shown here is derived from an EMBL/GenBank/DDBJ whole genome shotgun (WGS) entry which is preliminary data.</text>
</comment>
<accession>A0AAD7DYP1</accession>
<evidence type="ECO:0000313" key="3">
    <source>
        <dbReference type="EMBL" id="KAJ7701014.1"/>
    </source>
</evidence>
<sequence>MLFWIFVFLLTRQSGLTQGHPDLLSRAATEASCDCTINSCRTLFDIVWGCLATIFACTWVALHQNVPDPDLGHFALLMRKLRMMLVTIIAPEIVVGFAARQFASARQFDVSRTHGFFCNMGGFVSEEGHPVSTEKQLPAYMPAIQKIKKADIEDKSKGDTLSKGVAIAQGLWFVTQCLARVSQQLPITELEVATLAFAVLSVAIRLLWLHKPLDVQQPIIVTRSEVDIDPLEEEDITPMNNDSNDFSHKIGGIFGNHDYYHPISSTSVPSFYSIEIDGKDPYGLVTLAGVFGVGTIFGSIHCAAWNALFPSMAEMWMWRISSVFIAAYPVLFTLSALISDVAIDNDIADTVLLICTGAGLVVYPICRLLLIILSFTTLRSLPPSAFVDVNWSNYIPHL</sequence>
<evidence type="ECO:0000256" key="1">
    <source>
        <dbReference type="SAM" id="Phobius"/>
    </source>
</evidence>
<name>A0AAD7DYP1_9AGAR</name>
<keyword evidence="1" id="KW-0812">Transmembrane</keyword>
<proteinExistence type="predicted"/>
<feature type="chain" id="PRO_5042144188" evidence="2">
    <location>
        <begin position="20"/>
        <end position="398"/>
    </location>
</feature>
<gene>
    <name evidence="3" type="ORF">B0H16DRAFT_1705515</name>
</gene>
<keyword evidence="1" id="KW-1133">Transmembrane helix</keyword>
<keyword evidence="1" id="KW-0472">Membrane</keyword>
<feature type="signal peptide" evidence="2">
    <location>
        <begin position="1"/>
        <end position="19"/>
    </location>
</feature>
<organism evidence="3 4">
    <name type="scientific">Mycena metata</name>
    <dbReference type="NCBI Taxonomy" id="1033252"/>
    <lineage>
        <taxon>Eukaryota</taxon>
        <taxon>Fungi</taxon>
        <taxon>Dikarya</taxon>
        <taxon>Basidiomycota</taxon>
        <taxon>Agaricomycotina</taxon>
        <taxon>Agaricomycetes</taxon>
        <taxon>Agaricomycetidae</taxon>
        <taxon>Agaricales</taxon>
        <taxon>Marasmiineae</taxon>
        <taxon>Mycenaceae</taxon>
        <taxon>Mycena</taxon>
    </lineage>
</organism>
<feature type="transmembrane region" description="Helical" evidence="1">
    <location>
        <begin position="350"/>
        <end position="373"/>
    </location>
</feature>
<protein>
    <submittedName>
        <fullName evidence="3">Uncharacterized protein</fullName>
    </submittedName>
</protein>
<dbReference type="AlphaFoldDB" id="A0AAD7DYP1"/>
<dbReference type="Proteomes" id="UP001215598">
    <property type="component" value="Unassembled WGS sequence"/>
</dbReference>
<keyword evidence="4" id="KW-1185">Reference proteome</keyword>
<feature type="transmembrane region" description="Helical" evidence="1">
    <location>
        <begin position="83"/>
        <end position="103"/>
    </location>
</feature>